<evidence type="ECO:0000313" key="3">
    <source>
        <dbReference type="EMBL" id="SUS08963.1"/>
    </source>
</evidence>
<sequence>MLEEEAKPWYFSKGFLGPLVTALLMALSGSGVIELETQSVAAAVYQILELAGVLLGAYGRASARQPLRLM</sequence>
<accession>A0A380TMH2</accession>
<evidence type="ECO:0000256" key="1">
    <source>
        <dbReference type="SAM" id="Phobius"/>
    </source>
</evidence>
<feature type="transmembrane region" description="Helical" evidence="1">
    <location>
        <begin position="15"/>
        <end position="33"/>
    </location>
</feature>
<name>A0A380TMH2_9ZZZZ</name>
<dbReference type="EMBL" id="UIDG01000655">
    <property type="protein sequence ID" value="SUS08963.1"/>
    <property type="molecule type" value="Genomic_DNA"/>
</dbReference>
<evidence type="ECO:0000313" key="2">
    <source>
        <dbReference type="EMBL" id="SUS08084.1"/>
    </source>
</evidence>
<dbReference type="AlphaFoldDB" id="A0A380TMH2"/>
<dbReference type="EMBL" id="UIDG01000528">
    <property type="protein sequence ID" value="SUS08084.1"/>
    <property type="molecule type" value="Genomic_DNA"/>
</dbReference>
<keyword evidence="1" id="KW-0812">Transmembrane</keyword>
<feature type="transmembrane region" description="Helical" evidence="1">
    <location>
        <begin position="39"/>
        <end position="58"/>
    </location>
</feature>
<gene>
    <name evidence="2" type="ORF">DF3PB_5740004</name>
    <name evidence="3" type="ORF">DF3PB_990004</name>
</gene>
<keyword evidence="1" id="KW-1133">Transmembrane helix</keyword>
<protein>
    <submittedName>
        <fullName evidence="3">Uncharacterized protein</fullName>
    </submittedName>
</protein>
<organism evidence="3">
    <name type="scientific">metagenome</name>
    <dbReference type="NCBI Taxonomy" id="256318"/>
    <lineage>
        <taxon>unclassified sequences</taxon>
        <taxon>metagenomes</taxon>
    </lineage>
</organism>
<keyword evidence="1" id="KW-0472">Membrane</keyword>
<proteinExistence type="predicted"/>
<reference evidence="3" key="1">
    <citation type="submission" date="2018-07" db="EMBL/GenBank/DDBJ databases">
        <authorList>
            <person name="Quirk P.G."/>
            <person name="Krulwich T.A."/>
        </authorList>
    </citation>
    <scope>NUCLEOTIDE SEQUENCE</scope>
</reference>